<dbReference type="PROSITE" id="PS51358">
    <property type="entry name" value="NOP"/>
    <property type="match status" value="1"/>
</dbReference>
<dbReference type="FunFam" id="1.10.246.90:FF:000002">
    <property type="entry name" value="U4/U6 small nuclear ribonucleoprotein Prp31"/>
    <property type="match status" value="1"/>
</dbReference>
<dbReference type="Gene3D" id="1.10.287.4070">
    <property type="match status" value="1"/>
</dbReference>
<dbReference type="InterPro" id="IPR002687">
    <property type="entry name" value="Nop_dom"/>
</dbReference>
<dbReference type="GO" id="GO:0005687">
    <property type="term" value="C:U4 snRNP"/>
    <property type="evidence" value="ECO:0007669"/>
    <property type="project" value="TreeGrafter"/>
</dbReference>
<dbReference type="InterPro" id="IPR012976">
    <property type="entry name" value="NOSIC"/>
</dbReference>
<dbReference type="SUPFAM" id="SSF89124">
    <property type="entry name" value="Nop domain"/>
    <property type="match status" value="1"/>
</dbReference>
<dbReference type="Pfam" id="PF09785">
    <property type="entry name" value="Prp31_C"/>
    <property type="match status" value="1"/>
</dbReference>
<keyword evidence="12" id="KW-1185">Reference proteome</keyword>
<feature type="compositionally biased region" description="Acidic residues" evidence="9">
    <location>
        <begin position="11"/>
        <end position="31"/>
    </location>
</feature>
<feature type="region of interest" description="Disordered" evidence="9">
    <location>
        <begin position="1"/>
        <end position="40"/>
    </location>
</feature>
<comment type="caution">
    <text evidence="11">The sequence shown here is derived from an EMBL/GenBank/DDBJ whole genome shotgun (WGS) entry which is preliminary data.</text>
</comment>
<dbReference type="FunFam" id="1.10.287.4070:FF:000003">
    <property type="entry name" value="U4/U6 small nuclear ribonucleoprotein PRP31"/>
    <property type="match status" value="1"/>
</dbReference>
<dbReference type="GO" id="GO:0071011">
    <property type="term" value="C:precatalytic spliceosome"/>
    <property type="evidence" value="ECO:0007669"/>
    <property type="project" value="TreeGrafter"/>
</dbReference>
<evidence type="ECO:0000259" key="10">
    <source>
        <dbReference type="PROSITE" id="PS51358"/>
    </source>
</evidence>
<keyword evidence="4" id="KW-0747">Spliceosome</keyword>
<keyword evidence="3" id="KW-0507">mRNA processing</keyword>
<dbReference type="GO" id="GO:0046540">
    <property type="term" value="C:U4/U6 x U5 tri-snRNP complex"/>
    <property type="evidence" value="ECO:0007669"/>
    <property type="project" value="InterPro"/>
</dbReference>
<feature type="compositionally biased region" description="Polar residues" evidence="9">
    <location>
        <begin position="466"/>
        <end position="481"/>
    </location>
</feature>
<dbReference type="InterPro" id="IPR042239">
    <property type="entry name" value="Nop_C"/>
</dbReference>
<dbReference type="Gene3D" id="1.10.246.90">
    <property type="entry name" value="Nop domain"/>
    <property type="match status" value="1"/>
</dbReference>
<dbReference type="InterPro" id="IPR036070">
    <property type="entry name" value="Nop_dom_sf"/>
</dbReference>
<feature type="compositionally biased region" description="Low complexity" evidence="9">
    <location>
        <begin position="1"/>
        <end position="10"/>
    </location>
</feature>
<sequence>MATLAESFLADLDDLSDASDREDEVPQEEEDTKMGDGTNEELDFENLQAVARLASSERYQHIMAQVKAALERGHVDDMEADTAAESAGPSEEDPTYRLLVDCNQLAVDIDNELLVVHNYIRDRYRLRFPELDSLVQHPIDYARVAKAIGNEIDITNVDLDAVLPQATIMVVSVTASTTSGRPLEDDKLEKVLAACDLALQLDADKALILRLVQEQMHRIAPNLSTAVGTEIAAKLMGVAGGLRALSQMPACNLQVLGAKRKTLAGFSTASANPHQGFIHGCDVVQKTPPALRQKASRLVGNTCSRLARVDAYGQDPAGSMGQLSLEEMRKKIEKWQEPPPAKQTKVLPVPDMEPRKRRGGRRHRKMKERFGLTDIHKSANRMNFNVPEEEFMDGEDTVGLGTLGSKGGSGRIRAAAQQQRQKLNARQAKKFKARMVGSSGATSGLSSTLAFTPVQGIELEDPSARAAQSNDQRSGTESYFSEYSGFRSIKARP</sequence>
<feature type="domain" description="Nop" evidence="10">
    <location>
        <begin position="219"/>
        <end position="337"/>
    </location>
</feature>
<keyword evidence="6" id="KW-0508">mRNA splicing</keyword>
<evidence type="ECO:0000256" key="3">
    <source>
        <dbReference type="ARBA" id="ARBA00022664"/>
    </source>
</evidence>
<accession>A0AAW1S7G3</accession>
<dbReference type="GO" id="GO:0000244">
    <property type="term" value="P:spliceosomal tri-snRNP complex assembly"/>
    <property type="evidence" value="ECO:0007669"/>
    <property type="project" value="InterPro"/>
</dbReference>
<dbReference type="InterPro" id="IPR027105">
    <property type="entry name" value="Prp31"/>
</dbReference>
<dbReference type="Proteomes" id="UP001438707">
    <property type="component" value="Unassembled WGS sequence"/>
</dbReference>
<dbReference type="GO" id="GO:0003723">
    <property type="term" value="F:RNA binding"/>
    <property type="evidence" value="ECO:0007669"/>
    <property type="project" value="UniProtKB-KW"/>
</dbReference>
<feature type="region of interest" description="Disordered" evidence="9">
    <location>
        <begin position="460"/>
        <end position="493"/>
    </location>
</feature>
<name>A0AAW1S7G3_9CHLO</name>
<evidence type="ECO:0000256" key="4">
    <source>
        <dbReference type="ARBA" id="ARBA00022728"/>
    </source>
</evidence>
<dbReference type="PANTHER" id="PTHR13904">
    <property type="entry name" value="PRE-MRNA SPLICING FACTOR PRP31"/>
    <property type="match status" value="1"/>
</dbReference>
<evidence type="ECO:0000256" key="8">
    <source>
        <dbReference type="ARBA" id="ARBA00023274"/>
    </source>
</evidence>
<keyword evidence="5" id="KW-0694">RNA-binding</keyword>
<keyword evidence="8" id="KW-0687">Ribonucleoprotein</keyword>
<evidence type="ECO:0000313" key="12">
    <source>
        <dbReference type="Proteomes" id="UP001438707"/>
    </source>
</evidence>
<evidence type="ECO:0000256" key="1">
    <source>
        <dbReference type="ARBA" id="ARBA00004123"/>
    </source>
</evidence>
<organism evidence="11 12">
    <name type="scientific">Apatococcus lobatus</name>
    <dbReference type="NCBI Taxonomy" id="904363"/>
    <lineage>
        <taxon>Eukaryota</taxon>
        <taxon>Viridiplantae</taxon>
        <taxon>Chlorophyta</taxon>
        <taxon>core chlorophytes</taxon>
        <taxon>Trebouxiophyceae</taxon>
        <taxon>Chlorellales</taxon>
        <taxon>Chlorellaceae</taxon>
        <taxon>Apatococcus</taxon>
    </lineage>
</organism>
<evidence type="ECO:0000256" key="9">
    <source>
        <dbReference type="SAM" id="MobiDB-lite"/>
    </source>
</evidence>
<protein>
    <recommendedName>
        <fullName evidence="10">Nop domain-containing protein</fullName>
    </recommendedName>
</protein>
<comment type="similarity">
    <text evidence="2">Belongs to the PRP31 family.</text>
</comment>
<evidence type="ECO:0000256" key="7">
    <source>
        <dbReference type="ARBA" id="ARBA00023242"/>
    </source>
</evidence>
<feature type="compositionally biased region" description="Basic residues" evidence="9">
    <location>
        <begin position="355"/>
        <end position="364"/>
    </location>
</feature>
<dbReference type="AlphaFoldDB" id="A0AAW1S7G3"/>
<proteinExistence type="inferred from homology"/>
<evidence type="ECO:0000256" key="6">
    <source>
        <dbReference type="ARBA" id="ARBA00023187"/>
    </source>
</evidence>
<evidence type="ECO:0000256" key="5">
    <source>
        <dbReference type="ARBA" id="ARBA00022884"/>
    </source>
</evidence>
<dbReference type="SMART" id="SM00931">
    <property type="entry name" value="NOSIC"/>
    <property type="match status" value="1"/>
</dbReference>
<evidence type="ECO:0000313" key="11">
    <source>
        <dbReference type="EMBL" id="KAK9841686.1"/>
    </source>
</evidence>
<dbReference type="EMBL" id="JALJOS010000003">
    <property type="protein sequence ID" value="KAK9841686.1"/>
    <property type="molecule type" value="Genomic_DNA"/>
</dbReference>
<dbReference type="Pfam" id="PF01798">
    <property type="entry name" value="Nop"/>
    <property type="match status" value="1"/>
</dbReference>
<dbReference type="InterPro" id="IPR019175">
    <property type="entry name" value="Prp31_C"/>
</dbReference>
<comment type="subcellular location">
    <subcellularLocation>
        <location evidence="1">Nucleus</location>
    </subcellularLocation>
</comment>
<evidence type="ECO:0000256" key="2">
    <source>
        <dbReference type="ARBA" id="ARBA00005572"/>
    </source>
</evidence>
<reference evidence="11 12" key="1">
    <citation type="journal article" date="2024" name="Nat. Commun.">
        <title>Phylogenomics reveals the evolutionary origins of lichenization in chlorophyte algae.</title>
        <authorList>
            <person name="Puginier C."/>
            <person name="Libourel C."/>
            <person name="Otte J."/>
            <person name="Skaloud P."/>
            <person name="Haon M."/>
            <person name="Grisel S."/>
            <person name="Petersen M."/>
            <person name="Berrin J.G."/>
            <person name="Delaux P.M."/>
            <person name="Dal Grande F."/>
            <person name="Keller J."/>
        </authorList>
    </citation>
    <scope>NUCLEOTIDE SEQUENCE [LARGE SCALE GENOMIC DNA]</scope>
    <source>
        <strain evidence="11 12">SAG 2145</strain>
    </source>
</reference>
<dbReference type="PANTHER" id="PTHR13904:SF0">
    <property type="entry name" value="U4_U6 SMALL NUCLEAR RIBONUCLEOPROTEIN PRP31"/>
    <property type="match status" value="1"/>
</dbReference>
<gene>
    <name evidence="11" type="ORF">WJX74_010121</name>
</gene>
<feature type="region of interest" description="Disordered" evidence="9">
    <location>
        <begin position="336"/>
        <end position="364"/>
    </location>
</feature>
<keyword evidence="7" id="KW-0539">Nucleus</keyword>